<evidence type="ECO:0000313" key="1">
    <source>
        <dbReference type="EMBL" id="PXX34819.1"/>
    </source>
</evidence>
<gene>
    <name evidence="1" type="ORF">NA66_1008130</name>
</gene>
<sequence length="219" mass="24082">MFVSASIGYAGGRKDSNSFSGEGSDYLKGMGNAPGSVIALAAGRRVRQRGCRTVGDDRCTDHAHIARVRRTHRSGGAAAACGQESNRLDGNRTRGDRPLYAAILWRDGCAGGVKRIPAVFIDRRISSRVDVVRVDARSVATLVGCCNDRDIENPWPLRRQPHRADAEQLLWRCRHQFPILKEAGKFPGFYTAVECHKVAGGHLKCFRTGLWLGDPEWVP</sequence>
<dbReference type="EMBL" id="QJJY01000008">
    <property type="protein sequence ID" value="PXX34819.1"/>
    <property type="molecule type" value="Genomic_DNA"/>
</dbReference>
<dbReference type="Proteomes" id="UP000247755">
    <property type="component" value="Unassembled WGS sequence"/>
</dbReference>
<comment type="caution">
    <text evidence="1">The sequence shown here is derived from an EMBL/GenBank/DDBJ whole genome shotgun (WGS) entry which is preliminary data.</text>
</comment>
<name>A0A318J593_BURPY</name>
<protein>
    <submittedName>
        <fullName evidence="1">Uncharacterized protein</fullName>
    </submittedName>
</protein>
<organism evidence="1 2">
    <name type="scientific">Burkholderia pyrrocinia</name>
    <name type="common">Pseudomonas pyrrocinia</name>
    <dbReference type="NCBI Taxonomy" id="60550"/>
    <lineage>
        <taxon>Bacteria</taxon>
        <taxon>Pseudomonadati</taxon>
        <taxon>Pseudomonadota</taxon>
        <taxon>Betaproteobacteria</taxon>
        <taxon>Burkholderiales</taxon>
        <taxon>Burkholderiaceae</taxon>
        <taxon>Burkholderia</taxon>
        <taxon>Burkholderia cepacia complex</taxon>
    </lineage>
</organism>
<dbReference type="AlphaFoldDB" id="A0A318J593"/>
<accession>A0A318J593</accession>
<reference evidence="1 2" key="1">
    <citation type="submission" date="2018-05" db="EMBL/GenBank/DDBJ databases">
        <title>Comparative genomics of bacterial root endophytes of switchgrass collected from native prairies over two seasons.</title>
        <authorList>
            <person name="Tang Y."/>
        </authorList>
    </citation>
    <scope>NUCLEOTIDE SEQUENCE [LARGE SCALE GENOMIC DNA]</scope>
    <source>
        <strain evidence="1 2">NFIX32</strain>
    </source>
</reference>
<evidence type="ECO:0000313" key="2">
    <source>
        <dbReference type="Proteomes" id="UP000247755"/>
    </source>
</evidence>
<proteinExistence type="predicted"/>